<dbReference type="InterPro" id="IPR001734">
    <property type="entry name" value="Na/solute_symporter"/>
</dbReference>
<evidence type="ECO:0000256" key="12">
    <source>
        <dbReference type="ARBA" id="ARBA00033708"/>
    </source>
</evidence>
<evidence type="ECO:0000256" key="14">
    <source>
        <dbReference type="RuleBase" id="RU366012"/>
    </source>
</evidence>
<evidence type="ECO:0000313" key="15">
    <source>
        <dbReference type="EMBL" id="RAV32687.1"/>
    </source>
</evidence>
<evidence type="ECO:0000256" key="7">
    <source>
        <dbReference type="ARBA" id="ARBA00022989"/>
    </source>
</evidence>
<dbReference type="InterPro" id="IPR050277">
    <property type="entry name" value="Sodium:Solute_Symporter"/>
</dbReference>
<gene>
    <name evidence="15" type="primary">putP</name>
    <name evidence="15" type="ORF">DLJ54_02170</name>
</gene>
<dbReference type="GO" id="GO:0031402">
    <property type="term" value="F:sodium ion binding"/>
    <property type="evidence" value="ECO:0007669"/>
    <property type="project" value="UniProtKB-UniRule"/>
</dbReference>
<dbReference type="GO" id="GO:0015193">
    <property type="term" value="F:L-proline transmembrane transporter activity"/>
    <property type="evidence" value="ECO:0007669"/>
    <property type="project" value="TreeGrafter"/>
</dbReference>
<dbReference type="GO" id="GO:0005886">
    <property type="term" value="C:plasma membrane"/>
    <property type="evidence" value="ECO:0007669"/>
    <property type="project" value="UniProtKB-SubCell"/>
</dbReference>
<feature type="transmembrane region" description="Helical" evidence="14">
    <location>
        <begin position="124"/>
        <end position="148"/>
    </location>
</feature>
<keyword evidence="9 14" id="KW-0406">Ion transport</keyword>
<evidence type="ECO:0000256" key="8">
    <source>
        <dbReference type="ARBA" id="ARBA00023053"/>
    </source>
</evidence>
<name>A0A364V7S7_9CORY</name>
<keyword evidence="8 14" id="KW-0915">Sodium</keyword>
<feature type="transmembrane region" description="Helical" evidence="14">
    <location>
        <begin position="279"/>
        <end position="305"/>
    </location>
</feature>
<dbReference type="AlphaFoldDB" id="A0A364V7S7"/>
<keyword evidence="5 14" id="KW-0812">Transmembrane</keyword>
<dbReference type="InterPro" id="IPR038377">
    <property type="entry name" value="Na/Glc_symporter_sf"/>
</dbReference>
<keyword evidence="4 14" id="KW-1003">Cell membrane</keyword>
<dbReference type="PROSITE" id="PS00456">
    <property type="entry name" value="NA_SOLUT_SYMP_1"/>
    <property type="match status" value="1"/>
</dbReference>
<keyword evidence="10 14" id="KW-0472">Membrane</keyword>
<dbReference type="PROSITE" id="PS00457">
    <property type="entry name" value="NA_SOLUT_SYMP_2"/>
    <property type="match status" value="1"/>
</dbReference>
<dbReference type="NCBIfam" id="TIGR02121">
    <property type="entry name" value="Na_Pro_sym"/>
    <property type="match status" value="1"/>
</dbReference>
<evidence type="ECO:0000256" key="13">
    <source>
        <dbReference type="RuleBase" id="RU362091"/>
    </source>
</evidence>
<keyword evidence="14" id="KW-0029">Amino-acid transport</keyword>
<feature type="transmembrane region" description="Helical" evidence="14">
    <location>
        <begin position="6"/>
        <end position="26"/>
    </location>
</feature>
<evidence type="ECO:0000256" key="3">
    <source>
        <dbReference type="ARBA" id="ARBA00022448"/>
    </source>
</evidence>
<dbReference type="Proteomes" id="UP000251577">
    <property type="component" value="Unassembled WGS sequence"/>
</dbReference>
<feature type="transmembrane region" description="Helical" evidence="14">
    <location>
        <begin position="468"/>
        <end position="491"/>
    </location>
</feature>
<organism evidence="15 16">
    <name type="scientific">Corynebacterium heidelbergense</name>
    <dbReference type="NCBI Taxonomy" id="2055947"/>
    <lineage>
        <taxon>Bacteria</taxon>
        <taxon>Bacillati</taxon>
        <taxon>Actinomycetota</taxon>
        <taxon>Actinomycetes</taxon>
        <taxon>Mycobacteriales</taxon>
        <taxon>Corynebacteriaceae</taxon>
        <taxon>Corynebacterium</taxon>
    </lineage>
</organism>
<keyword evidence="3 14" id="KW-0813">Transport</keyword>
<comment type="subcellular location">
    <subcellularLocation>
        <location evidence="1 14">Cell membrane</location>
        <topology evidence="1 14">Multi-pass membrane protein</topology>
    </subcellularLocation>
</comment>
<dbReference type="PANTHER" id="PTHR48086">
    <property type="entry name" value="SODIUM/PROLINE SYMPORTER-RELATED"/>
    <property type="match status" value="1"/>
</dbReference>
<comment type="function">
    <text evidence="14">Catalyzes the sodium-dependent uptake of extracellular L-proline.</text>
</comment>
<feature type="transmembrane region" description="Helical" evidence="14">
    <location>
        <begin position="160"/>
        <end position="183"/>
    </location>
</feature>
<feature type="transmembrane region" description="Helical" evidence="14">
    <location>
        <begin position="379"/>
        <end position="400"/>
    </location>
</feature>
<keyword evidence="11 14" id="KW-0739">Sodium transport</keyword>
<dbReference type="GO" id="GO:0015824">
    <property type="term" value="P:proline transport"/>
    <property type="evidence" value="ECO:0007669"/>
    <property type="project" value="UniProtKB-UniRule"/>
</dbReference>
<dbReference type="Gene3D" id="1.20.1730.10">
    <property type="entry name" value="Sodium/glucose cotransporter"/>
    <property type="match status" value="1"/>
</dbReference>
<evidence type="ECO:0000256" key="2">
    <source>
        <dbReference type="ARBA" id="ARBA00006434"/>
    </source>
</evidence>
<feature type="transmembrane region" description="Helical" evidence="14">
    <location>
        <begin position="46"/>
        <end position="70"/>
    </location>
</feature>
<sequence length="536" mass="58083">MSDHAWFITAMVIYLIAMLLIGLYGYKQTDQYEDYMLGGRQLHPFVAALSAGASDMSGWLLMGLPAAIFVSGFSKLWVAIGLLIGAALNWWFTAPRLRTYTEVANNSITLPTFLEHRLEDRKHVLRVVAGLVILVFFTFYVASGMVAGGRYFESTFGASYLWGMIIIAGVTVVYTFIGGFLAVSYTDAVQGTIMFFALLMVPIMAFITVGDSSSLFDWQLHNGYGNDQLAANPDWFSLFSGVSAITVISGLAWGLGYFGQPHIIVRFMALRKPSDAKQGLAYGVSWMALSMVGAVFVAIMAPGFFAMDPSISIVDQVNFETIFLDMGRILFHPLIAGLVLTAVLAAIMSTISSQLLVVSSALVEDMYKGLFNKKASDNLLKLLSRIAVVLVAVMAFFIARNPDSAVLKLVEFAWAGFGSAFGPVVIASLYWRRLNVPGAVAGVLAGALVAFVWGGLPTLGVWVTEKPFGLYEMVPGVLASIVAMVVVSLATKPPAPHVVEMFDEVQEISKTMKGHPEADLRATKESVEAHHAQPTS</sequence>
<evidence type="ECO:0000256" key="11">
    <source>
        <dbReference type="ARBA" id="ARBA00023201"/>
    </source>
</evidence>
<evidence type="ECO:0000256" key="1">
    <source>
        <dbReference type="ARBA" id="ARBA00004651"/>
    </source>
</evidence>
<comment type="caution">
    <text evidence="15">The sequence shown here is derived from an EMBL/GenBank/DDBJ whole genome shotgun (WGS) entry which is preliminary data.</text>
</comment>
<feature type="transmembrane region" description="Helical" evidence="14">
    <location>
        <begin position="195"/>
        <end position="216"/>
    </location>
</feature>
<feature type="transmembrane region" description="Helical" evidence="14">
    <location>
        <begin position="334"/>
        <end position="358"/>
    </location>
</feature>
<dbReference type="Pfam" id="PF00474">
    <property type="entry name" value="SSF"/>
    <property type="match status" value="1"/>
</dbReference>
<accession>A0A364V7S7</accession>
<protein>
    <recommendedName>
        <fullName evidence="14">Sodium/proline symporter</fullName>
    </recommendedName>
    <alternativeName>
        <fullName evidence="14">Proline permease</fullName>
    </alternativeName>
</protein>
<dbReference type="InterPro" id="IPR011851">
    <property type="entry name" value="Na/Pro_symporter"/>
</dbReference>
<evidence type="ECO:0000256" key="6">
    <source>
        <dbReference type="ARBA" id="ARBA00022847"/>
    </source>
</evidence>
<evidence type="ECO:0000256" key="10">
    <source>
        <dbReference type="ARBA" id="ARBA00023136"/>
    </source>
</evidence>
<evidence type="ECO:0000313" key="16">
    <source>
        <dbReference type="Proteomes" id="UP000251577"/>
    </source>
</evidence>
<comment type="similarity">
    <text evidence="2 13">Belongs to the sodium:solute symporter (SSF) (TC 2.A.21) family.</text>
</comment>
<dbReference type="InterPro" id="IPR018212">
    <property type="entry name" value="Na/solute_symporter_CS"/>
</dbReference>
<evidence type="ECO:0000256" key="9">
    <source>
        <dbReference type="ARBA" id="ARBA00023065"/>
    </source>
</evidence>
<feature type="transmembrane region" description="Helical" evidence="14">
    <location>
        <begin position="438"/>
        <end position="456"/>
    </location>
</feature>
<feature type="transmembrane region" description="Helical" evidence="14">
    <location>
        <begin position="76"/>
        <end position="92"/>
    </location>
</feature>
<dbReference type="RefSeq" id="WP_113630224.1">
    <property type="nucleotide sequence ID" value="NZ_QHCV01000013.1"/>
</dbReference>
<keyword evidence="16" id="KW-1185">Reference proteome</keyword>
<dbReference type="NCBIfam" id="TIGR00813">
    <property type="entry name" value="sss"/>
    <property type="match status" value="1"/>
</dbReference>
<keyword evidence="7 14" id="KW-1133">Transmembrane helix</keyword>
<feature type="transmembrane region" description="Helical" evidence="14">
    <location>
        <begin position="412"/>
        <end position="431"/>
    </location>
</feature>
<comment type="catalytic activity">
    <reaction evidence="12">
        <text>L-proline(in) + Na(+)(in) = L-proline(out) + Na(+)(out)</text>
        <dbReference type="Rhea" id="RHEA:28967"/>
        <dbReference type="ChEBI" id="CHEBI:29101"/>
        <dbReference type="ChEBI" id="CHEBI:60039"/>
    </reaction>
</comment>
<proteinExistence type="inferred from homology"/>
<dbReference type="PANTHER" id="PTHR48086:SF3">
    <property type="entry name" value="SODIUM_PROLINE SYMPORTER"/>
    <property type="match status" value="1"/>
</dbReference>
<dbReference type="PROSITE" id="PS50283">
    <property type="entry name" value="NA_SOLUT_SYMP_3"/>
    <property type="match status" value="1"/>
</dbReference>
<dbReference type="GO" id="GO:0005298">
    <property type="term" value="F:proline:sodium symporter activity"/>
    <property type="evidence" value="ECO:0007669"/>
    <property type="project" value="UniProtKB-UniRule"/>
</dbReference>
<feature type="transmembrane region" description="Helical" evidence="14">
    <location>
        <begin position="236"/>
        <end position="258"/>
    </location>
</feature>
<keyword evidence="6 14" id="KW-0769">Symport</keyword>
<dbReference type="CDD" id="cd11475">
    <property type="entry name" value="SLC5sbd_PutP"/>
    <property type="match status" value="1"/>
</dbReference>
<evidence type="ECO:0000256" key="5">
    <source>
        <dbReference type="ARBA" id="ARBA00022692"/>
    </source>
</evidence>
<reference evidence="15 16" key="1">
    <citation type="journal article" date="2018" name="Syst. Appl. Microbiol.">
        <title>Corynebacterium heidelbergense sp. nov., isolated from the preen glands of Egyptian geese (Alopochen aegyptiacus).</title>
        <authorList>
            <person name="Braun M.S."/>
            <person name="Wang E."/>
            <person name="Zimmermann S."/>
            <person name="Wink M."/>
        </authorList>
    </citation>
    <scope>NUCLEOTIDE SEQUENCE [LARGE SCALE GENOMIC DNA]</scope>
    <source>
        <strain evidence="15 16">647</strain>
    </source>
</reference>
<evidence type="ECO:0000256" key="4">
    <source>
        <dbReference type="ARBA" id="ARBA00022475"/>
    </source>
</evidence>
<dbReference type="EMBL" id="QHCV01000013">
    <property type="protein sequence ID" value="RAV32687.1"/>
    <property type="molecule type" value="Genomic_DNA"/>
</dbReference>